<protein>
    <recommendedName>
        <fullName evidence="2">HTH cro/C1-type domain-containing protein</fullName>
    </recommendedName>
</protein>
<keyword evidence="1" id="KW-0238">DNA-binding</keyword>
<dbReference type="SMART" id="SM00530">
    <property type="entry name" value="HTH_XRE"/>
    <property type="match status" value="1"/>
</dbReference>
<dbReference type="RefSeq" id="WP_005024605.1">
    <property type="nucleotide sequence ID" value="NZ_KE150239.1"/>
</dbReference>
<evidence type="ECO:0000259" key="2">
    <source>
        <dbReference type="PROSITE" id="PS50943"/>
    </source>
</evidence>
<dbReference type="GeneID" id="78086801"/>
<dbReference type="Proteomes" id="UP000006034">
    <property type="component" value="Unassembled WGS sequence"/>
</dbReference>
<dbReference type="InterPro" id="IPR010982">
    <property type="entry name" value="Lambda_DNA-bd_dom_sf"/>
</dbReference>
<evidence type="ECO:0000313" key="4">
    <source>
        <dbReference type="Proteomes" id="UP000006034"/>
    </source>
</evidence>
<reference evidence="3 4" key="2">
    <citation type="submission" date="2013-04" db="EMBL/GenBank/DDBJ databases">
        <title>The Genome Sequence of Bilophila wadsworthia 3_1_6.</title>
        <authorList>
            <consortium name="The Broad Institute Genomics Platform"/>
            <person name="Earl A."/>
            <person name="Ward D."/>
            <person name="Feldgarden M."/>
            <person name="Gevers D."/>
            <person name="Sibley C."/>
            <person name="Strauss J."/>
            <person name="Allen-Vercoe E."/>
            <person name="Walker B."/>
            <person name="Young S."/>
            <person name="Zeng Q."/>
            <person name="Gargeya S."/>
            <person name="Fitzgerald M."/>
            <person name="Haas B."/>
            <person name="Abouelleil A."/>
            <person name="Allen A.W."/>
            <person name="Alvarado L."/>
            <person name="Arachchi H.M."/>
            <person name="Berlin A.M."/>
            <person name="Chapman S.B."/>
            <person name="Gainer-Dewar J."/>
            <person name="Goldberg J."/>
            <person name="Griggs A."/>
            <person name="Gujja S."/>
            <person name="Hansen M."/>
            <person name="Howarth C."/>
            <person name="Imamovic A."/>
            <person name="Ireland A."/>
            <person name="Larimer J."/>
            <person name="McCowan C."/>
            <person name="Murphy C."/>
            <person name="Pearson M."/>
            <person name="Poon T.W."/>
            <person name="Priest M."/>
            <person name="Roberts A."/>
            <person name="Saif S."/>
            <person name="Shea T."/>
            <person name="Sisk P."/>
            <person name="Sykes S."/>
            <person name="Wortman J."/>
            <person name="Nusbaum C."/>
            <person name="Birren B."/>
        </authorList>
    </citation>
    <scope>NUCLEOTIDE SEQUENCE [LARGE SCALE GENOMIC DNA]</scope>
    <source>
        <strain evidence="3 4">3_1_6</strain>
    </source>
</reference>
<dbReference type="AlphaFoldDB" id="E5Y2L2"/>
<comment type="caution">
    <text evidence="3">The sequence shown here is derived from an EMBL/GenBank/DDBJ whole genome shotgun (WGS) entry which is preliminary data.</text>
</comment>
<dbReference type="PANTHER" id="PTHR46558">
    <property type="entry name" value="TRACRIPTIONAL REGULATORY PROTEIN-RELATED-RELATED"/>
    <property type="match status" value="1"/>
</dbReference>
<dbReference type="EMBL" id="ADCP02000002">
    <property type="protein sequence ID" value="EFV45802.1"/>
    <property type="molecule type" value="Genomic_DNA"/>
</dbReference>
<sequence>MIALKPENVVDVLFGNRLRQLLDERNISQAHFADRIGVSRSRMNNYVAQRSEPDYATLIRIANTLDTTIDFLLGKSEHQGLPQTACLSGFPDFIPSRGAGGEPPDPSC</sequence>
<reference evidence="3 4" key="1">
    <citation type="submission" date="2010-10" db="EMBL/GenBank/DDBJ databases">
        <authorList>
            <consortium name="The Broad Institute Genome Sequencing Platform"/>
            <person name="Ward D."/>
            <person name="Earl A."/>
            <person name="Feldgarden M."/>
            <person name="Young S.K."/>
            <person name="Gargeya S."/>
            <person name="Zeng Q."/>
            <person name="Alvarado L."/>
            <person name="Berlin A."/>
            <person name="Bochicchio J."/>
            <person name="Chapman S.B."/>
            <person name="Chen Z."/>
            <person name="Freedman E."/>
            <person name="Gellesch M."/>
            <person name="Goldberg J."/>
            <person name="Griggs A."/>
            <person name="Gujja S."/>
            <person name="Heilman E."/>
            <person name="Heiman D."/>
            <person name="Howarth C."/>
            <person name="Mehta T."/>
            <person name="Neiman D."/>
            <person name="Pearson M."/>
            <person name="Roberts A."/>
            <person name="Saif S."/>
            <person name="Shea T."/>
            <person name="Shenoy N."/>
            <person name="Sisk P."/>
            <person name="Stolte C."/>
            <person name="Sykes S."/>
            <person name="White J."/>
            <person name="Yandava C."/>
            <person name="Allen-Vercoe E."/>
            <person name="Sibley C."/>
            <person name="Ambrose C.E."/>
            <person name="Strauss J."/>
            <person name="Daigneault M."/>
            <person name="Haas B."/>
            <person name="Nusbaum C."/>
            <person name="Birren B."/>
        </authorList>
    </citation>
    <scope>NUCLEOTIDE SEQUENCE [LARGE SCALE GENOMIC DNA]</scope>
    <source>
        <strain evidence="3 4">3_1_6</strain>
    </source>
</reference>
<gene>
    <name evidence="3" type="ORF">HMPREF0179_00423</name>
</gene>
<dbReference type="CDD" id="cd00093">
    <property type="entry name" value="HTH_XRE"/>
    <property type="match status" value="1"/>
</dbReference>
<dbReference type="SUPFAM" id="SSF47413">
    <property type="entry name" value="lambda repressor-like DNA-binding domains"/>
    <property type="match status" value="1"/>
</dbReference>
<dbReference type="Gene3D" id="1.10.260.40">
    <property type="entry name" value="lambda repressor-like DNA-binding domains"/>
    <property type="match status" value="1"/>
</dbReference>
<organism evidence="3 4">
    <name type="scientific">Bilophila wadsworthia (strain 3_1_6)</name>
    <dbReference type="NCBI Taxonomy" id="563192"/>
    <lineage>
        <taxon>Bacteria</taxon>
        <taxon>Pseudomonadati</taxon>
        <taxon>Thermodesulfobacteriota</taxon>
        <taxon>Desulfovibrionia</taxon>
        <taxon>Desulfovibrionales</taxon>
        <taxon>Desulfovibrionaceae</taxon>
        <taxon>Bilophila</taxon>
    </lineage>
</organism>
<dbReference type="OrthoDB" id="1524186at2"/>
<name>E5Y2L2_BILW3</name>
<dbReference type="InterPro" id="IPR001387">
    <property type="entry name" value="Cro/C1-type_HTH"/>
</dbReference>
<dbReference type="eggNOG" id="COG1974">
    <property type="taxonomic scope" value="Bacteria"/>
</dbReference>
<feature type="domain" description="HTH cro/C1-type" evidence="2">
    <location>
        <begin position="18"/>
        <end position="72"/>
    </location>
</feature>
<dbReference type="STRING" id="563192.HMPREF0179_00423"/>
<dbReference type="GO" id="GO:0003677">
    <property type="term" value="F:DNA binding"/>
    <property type="evidence" value="ECO:0007669"/>
    <property type="project" value="UniProtKB-KW"/>
</dbReference>
<evidence type="ECO:0000313" key="3">
    <source>
        <dbReference type="EMBL" id="EFV45802.1"/>
    </source>
</evidence>
<accession>E5Y2L2</accession>
<dbReference type="PROSITE" id="PS50943">
    <property type="entry name" value="HTH_CROC1"/>
    <property type="match status" value="1"/>
</dbReference>
<keyword evidence="4" id="KW-1185">Reference proteome</keyword>
<dbReference type="PANTHER" id="PTHR46558:SF11">
    <property type="entry name" value="HTH-TYPE TRANSCRIPTIONAL REGULATOR XRE"/>
    <property type="match status" value="1"/>
</dbReference>
<dbReference type="HOGENOM" id="CLU_2191899_0_0_7"/>
<proteinExistence type="predicted"/>
<evidence type="ECO:0000256" key="1">
    <source>
        <dbReference type="ARBA" id="ARBA00023125"/>
    </source>
</evidence>
<dbReference type="Pfam" id="PF01381">
    <property type="entry name" value="HTH_3"/>
    <property type="match status" value="1"/>
</dbReference>